<feature type="transmembrane region" description="Helical" evidence="7">
    <location>
        <begin position="245"/>
        <end position="265"/>
    </location>
</feature>
<dbReference type="PANTHER" id="PTHR43711">
    <property type="entry name" value="TWO-COMPONENT HISTIDINE KINASE"/>
    <property type="match status" value="1"/>
</dbReference>
<evidence type="ECO:0000256" key="7">
    <source>
        <dbReference type="SAM" id="Phobius"/>
    </source>
</evidence>
<keyword evidence="10" id="KW-1185">Reference proteome</keyword>
<feature type="transmembrane region" description="Helical" evidence="7">
    <location>
        <begin position="20"/>
        <end position="38"/>
    </location>
</feature>
<keyword evidence="6" id="KW-0902">Two-component regulatory system</keyword>
<keyword evidence="7" id="KW-1133">Transmembrane helix</keyword>
<dbReference type="CDD" id="cd00082">
    <property type="entry name" value="HisKA"/>
    <property type="match status" value="1"/>
</dbReference>
<keyword evidence="7" id="KW-0472">Membrane</keyword>
<dbReference type="PRINTS" id="PR00344">
    <property type="entry name" value="BCTRLSENSOR"/>
</dbReference>
<protein>
    <recommendedName>
        <fullName evidence="2">histidine kinase</fullName>
        <ecNumber evidence="2">2.7.13.3</ecNumber>
    </recommendedName>
</protein>
<keyword evidence="4" id="KW-0808">Transferase</keyword>
<proteinExistence type="predicted"/>
<dbReference type="SMART" id="SM00387">
    <property type="entry name" value="HATPase_c"/>
    <property type="match status" value="1"/>
</dbReference>
<organism evidence="9 10">
    <name type="scientific">Flavobacterium beibuense</name>
    <dbReference type="NCBI Taxonomy" id="657326"/>
    <lineage>
        <taxon>Bacteria</taxon>
        <taxon>Pseudomonadati</taxon>
        <taxon>Bacteroidota</taxon>
        <taxon>Flavobacteriia</taxon>
        <taxon>Flavobacteriales</taxon>
        <taxon>Flavobacteriaceae</taxon>
        <taxon>Flavobacterium</taxon>
    </lineage>
</organism>
<keyword evidence="7" id="KW-0812">Transmembrane</keyword>
<dbReference type="CDD" id="cd00075">
    <property type="entry name" value="HATPase"/>
    <property type="match status" value="1"/>
</dbReference>
<evidence type="ECO:0000256" key="5">
    <source>
        <dbReference type="ARBA" id="ARBA00022777"/>
    </source>
</evidence>
<keyword evidence="3" id="KW-0597">Phosphoprotein</keyword>
<evidence type="ECO:0000313" key="9">
    <source>
        <dbReference type="EMBL" id="RYJ43336.1"/>
    </source>
</evidence>
<accession>A0A444WBZ7</accession>
<evidence type="ECO:0000259" key="8">
    <source>
        <dbReference type="PROSITE" id="PS50109"/>
    </source>
</evidence>
<feature type="domain" description="Histidine kinase" evidence="8">
    <location>
        <begin position="284"/>
        <end position="494"/>
    </location>
</feature>
<evidence type="ECO:0000256" key="4">
    <source>
        <dbReference type="ARBA" id="ARBA00022679"/>
    </source>
</evidence>
<evidence type="ECO:0000256" key="3">
    <source>
        <dbReference type="ARBA" id="ARBA00022553"/>
    </source>
</evidence>
<dbReference type="InterPro" id="IPR005467">
    <property type="entry name" value="His_kinase_dom"/>
</dbReference>
<dbReference type="Gene3D" id="3.30.565.10">
    <property type="entry name" value="Histidine kinase-like ATPase, C-terminal domain"/>
    <property type="match status" value="1"/>
</dbReference>
<dbReference type="Gene3D" id="1.10.287.130">
    <property type="match status" value="1"/>
</dbReference>
<name>A0A444WBZ7_9FLAO</name>
<dbReference type="SUPFAM" id="SSF47384">
    <property type="entry name" value="Homodimeric domain of signal transducing histidine kinase"/>
    <property type="match status" value="1"/>
</dbReference>
<dbReference type="SMART" id="SM00388">
    <property type="entry name" value="HisKA"/>
    <property type="match status" value="1"/>
</dbReference>
<dbReference type="Pfam" id="PF02518">
    <property type="entry name" value="HATPase_c"/>
    <property type="match status" value="1"/>
</dbReference>
<evidence type="ECO:0000256" key="2">
    <source>
        <dbReference type="ARBA" id="ARBA00012438"/>
    </source>
</evidence>
<dbReference type="EMBL" id="JUIW01000005">
    <property type="protein sequence ID" value="RYJ43336.1"/>
    <property type="molecule type" value="Genomic_DNA"/>
</dbReference>
<dbReference type="EC" id="2.7.13.3" evidence="2"/>
<dbReference type="InterPro" id="IPR004358">
    <property type="entry name" value="Sig_transdc_His_kin-like_C"/>
</dbReference>
<keyword evidence="5 9" id="KW-0418">Kinase</keyword>
<comment type="caution">
    <text evidence="9">The sequence shown here is derived from an EMBL/GenBank/DDBJ whole genome shotgun (WGS) entry which is preliminary data.</text>
</comment>
<dbReference type="Proteomes" id="UP000289775">
    <property type="component" value="Unassembled WGS sequence"/>
</dbReference>
<dbReference type="InterPro" id="IPR036890">
    <property type="entry name" value="HATPase_C_sf"/>
</dbReference>
<comment type="catalytic activity">
    <reaction evidence="1">
        <text>ATP + protein L-histidine = ADP + protein N-phospho-L-histidine.</text>
        <dbReference type="EC" id="2.7.13.3"/>
    </reaction>
</comment>
<dbReference type="InterPro" id="IPR050736">
    <property type="entry name" value="Sensor_HK_Regulatory"/>
</dbReference>
<dbReference type="InterPro" id="IPR003594">
    <property type="entry name" value="HATPase_dom"/>
</dbReference>
<evidence type="ECO:0000256" key="1">
    <source>
        <dbReference type="ARBA" id="ARBA00000085"/>
    </source>
</evidence>
<sequence>MNLFLNSIFEYSMKKNIRFIFILMSVCVAGITLLQLYYSYSNFTVAQSAFREETEKAFGEAIDSALVVRNEDIVKEFRGWLMDTSYVDISCKWDESKNMPMFTVKELQSIGPNGQNEISMSIEDFEGKVDAMTPEVKEKFVVAMEGVLRDGLKKGIVWFFTQGIGERLLKLKDEKEIDIKVLESEYTIALKRKGIDLPFVLDAEGGNESGFCTDMHNIGIKNPEERQIKACFDNAELYLLKQLKWIIISSLLLIVITLFCFWYTARILLSQQKLSELKDDFISNMTHEIHSPLTSVIITAEALRDFEMTKEERDNYIDIILHQSIKLAGLTDDILNGTKIERKGIVVEDVVSLNSIVQEVVVDYRDKIKVEYTDNDIVFKGNKKHLTAALFNLIENAVKYNAENNPMVEIDSGIEGKEVIVKVADNGPGIPDEHKKKIFDEFYRMPTGNVHNVKGYGLGLSYVKKVVRAHNGSISVQDNFPQGSVFVIRIPYEV</sequence>
<evidence type="ECO:0000313" key="10">
    <source>
        <dbReference type="Proteomes" id="UP000289775"/>
    </source>
</evidence>
<gene>
    <name evidence="9" type="ORF">NU09_1674</name>
</gene>
<dbReference type="PROSITE" id="PS50109">
    <property type="entry name" value="HIS_KIN"/>
    <property type="match status" value="1"/>
</dbReference>
<dbReference type="PANTHER" id="PTHR43711:SF1">
    <property type="entry name" value="HISTIDINE KINASE 1"/>
    <property type="match status" value="1"/>
</dbReference>
<reference evidence="9 10" key="1">
    <citation type="submission" date="2014-12" db="EMBL/GenBank/DDBJ databases">
        <title>Genome sequence of Flavobacterium beibuense RSKm HC5.</title>
        <authorList>
            <person name="Kim J.F."/>
            <person name="Song J.Y."/>
            <person name="Kwak M.-J."/>
            <person name="Lee S.-W."/>
        </authorList>
    </citation>
    <scope>NUCLEOTIDE SEQUENCE [LARGE SCALE GENOMIC DNA]</scope>
    <source>
        <strain evidence="9 10">RSKm HC5</strain>
    </source>
</reference>
<dbReference type="Pfam" id="PF00512">
    <property type="entry name" value="HisKA"/>
    <property type="match status" value="1"/>
</dbReference>
<dbReference type="AlphaFoldDB" id="A0A444WBZ7"/>
<dbReference type="GO" id="GO:0000155">
    <property type="term" value="F:phosphorelay sensor kinase activity"/>
    <property type="evidence" value="ECO:0007669"/>
    <property type="project" value="InterPro"/>
</dbReference>
<dbReference type="SUPFAM" id="SSF55874">
    <property type="entry name" value="ATPase domain of HSP90 chaperone/DNA topoisomerase II/histidine kinase"/>
    <property type="match status" value="1"/>
</dbReference>
<dbReference type="InterPro" id="IPR003661">
    <property type="entry name" value="HisK_dim/P_dom"/>
</dbReference>
<evidence type="ECO:0000256" key="6">
    <source>
        <dbReference type="ARBA" id="ARBA00023012"/>
    </source>
</evidence>
<dbReference type="InterPro" id="IPR036097">
    <property type="entry name" value="HisK_dim/P_sf"/>
</dbReference>